<gene>
    <name evidence="1" type="ORF">SPF06_14090</name>
</gene>
<evidence type="ECO:0000313" key="1">
    <source>
        <dbReference type="EMBL" id="MEA5455860.1"/>
    </source>
</evidence>
<dbReference type="Proteomes" id="UP001304769">
    <property type="component" value="Unassembled WGS sequence"/>
</dbReference>
<protein>
    <recommendedName>
        <fullName evidence="3">NIPSNAP domain-containing protein</fullName>
    </recommendedName>
</protein>
<accession>A0ABU5T890</accession>
<name>A0ABU5T890_9MICC</name>
<keyword evidence="2" id="KW-1185">Reference proteome</keyword>
<dbReference type="RefSeq" id="WP_323279751.1">
    <property type="nucleotide sequence ID" value="NZ_JAYGGQ010000011.1"/>
</dbReference>
<sequence>MYRLRAVCIVQYGKFREFAGLAKRISDVCEAKGWAKPRLLVPTAGANNEAVLEFEYPDLATLQAENREQMTDPEFMGPYRESAAYIYPQSARTEIYEDAFDIA</sequence>
<evidence type="ECO:0000313" key="2">
    <source>
        <dbReference type="Proteomes" id="UP001304769"/>
    </source>
</evidence>
<organism evidence="1 2">
    <name type="scientific">Sinomonas terricola</name>
    <dbReference type="NCBI Taxonomy" id="3110330"/>
    <lineage>
        <taxon>Bacteria</taxon>
        <taxon>Bacillati</taxon>
        <taxon>Actinomycetota</taxon>
        <taxon>Actinomycetes</taxon>
        <taxon>Micrococcales</taxon>
        <taxon>Micrococcaceae</taxon>
        <taxon>Sinomonas</taxon>
    </lineage>
</organism>
<proteinExistence type="predicted"/>
<evidence type="ECO:0008006" key="3">
    <source>
        <dbReference type="Google" id="ProtNLM"/>
    </source>
</evidence>
<reference evidence="1 2" key="1">
    <citation type="submission" date="2023-12" db="EMBL/GenBank/DDBJ databases">
        <title>Sinomonas terricola sp. nov, isolated from litchi orchard soil in Guangdong, PR China.</title>
        <authorList>
            <person name="Jiaxin W."/>
            <person name="Yang Z."/>
            <person name="Honghui Z."/>
        </authorList>
    </citation>
    <scope>NUCLEOTIDE SEQUENCE [LARGE SCALE GENOMIC DNA]</scope>
    <source>
        <strain evidence="1 2">JGH33</strain>
    </source>
</reference>
<dbReference type="EMBL" id="JAYGGQ010000011">
    <property type="protein sequence ID" value="MEA5455860.1"/>
    <property type="molecule type" value="Genomic_DNA"/>
</dbReference>
<comment type="caution">
    <text evidence="1">The sequence shown here is derived from an EMBL/GenBank/DDBJ whole genome shotgun (WGS) entry which is preliminary data.</text>
</comment>